<sequence length="240" mass="26123">DGAAPVAVPPPQPGAKMNVTYSNDNNVETAAEEITFNTCFPSENAFTKYSYINFRPNNATINFYADPNCNTFAFGLDGYYGGYPGTARSFKWVGWSKETLGDLVKEPFQLQGDAPDGNTTPPAGGKNPNDGATGNPPPTGNDNNKDTASSSSRSYMGSVFGFGLVAAVGGVLFWRRSKRAQDKGKGVLPYNRVGGDGDILLTNNRGHNSFELGDEDDEEEEDRRPRRPGQQERYRDDDRV</sequence>
<accession>A0A9P6FK45</accession>
<reference evidence="3" key="1">
    <citation type="journal article" date="2020" name="Fungal Divers.">
        <title>Resolving the Mortierellaceae phylogeny through synthesis of multi-gene phylogenetics and phylogenomics.</title>
        <authorList>
            <person name="Vandepol N."/>
            <person name="Liber J."/>
            <person name="Desiro A."/>
            <person name="Na H."/>
            <person name="Kennedy M."/>
            <person name="Barry K."/>
            <person name="Grigoriev I.V."/>
            <person name="Miller A.N."/>
            <person name="O'Donnell K."/>
            <person name="Stajich J.E."/>
            <person name="Bonito G."/>
        </authorList>
    </citation>
    <scope>NUCLEOTIDE SEQUENCE</scope>
    <source>
        <strain evidence="3">KOD1015</strain>
    </source>
</reference>
<gene>
    <name evidence="3" type="ORF">BGW38_007860</name>
</gene>
<keyword evidence="2" id="KW-0812">Transmembrane</keyword>
<name>A0A9P6FK45_9FUNG</name>
<evidence type="ECO:0000313" key="3">
    <source>
        <dbReference type="EMBL" id="KAF9577128.1"/>
    </source>
</evidence>
<protein>
    <submittedName>
        <fullName evidence="3">Uncharacterized protein</fullName>
    </submittedName>
</protein>
<feature type="transmembrane region" description="Helical" evidence="2">
    <location>
        <begin position="155"/>
        <end position="174"/>
    </location>
</feature>
<comment type="caution">
    <text evidence="3">The sequence shown here is derived from an EMBL/GenBank/DDBJ whole genome shotgun (WGS) entry which is preliminary data.</text>
</comment>
<feature type="compositionally biased region" description="Basic and acidic residues" evidence="1">
    <location>
        <begin position="229"/>
        <end position="240"/>
    </location>
</feature>
<dbReference type="Proteomes" id="UP000780801">
    <property type="component" value="Unassembled WGS sequence"/>
</dbReference>
<proteinExistence type="predicted"/>
<dbReference type="EMBL" id="JAABOA010005259">
    <property type="protein sequence ID" value="KAF9577128.1"/>
    <property type="molecule type" value="Genomic_DNA"/>
</dbReference>
<evidence type="ECO:0000256" key="2">
    <source>
        <dbReference type="SAM" id="Phobius"/>
    </source>
</evidence>
<keyword evidence="2" id="KW-1133">Transmembrane helix</keyword>
<keyword evidence="4" id="KW-1185">Reference proteome</keyword>
<dbReference type="OrthoDB" id="2416293at2759"/>
<evidence type="ECO:0000256" key="1">
    <source>
        <dbReference type="SAM" id="MobiDB-lite"/>
    </source>
</evidence>
<organism evidence="3 4">
    <name type="scientific">Lunasporangiospora selenospora</name>
    <dbReference type="NCBI Taxonomy" id="979761"/>
    <lineage>
        <taxon>Eukaryota</taxon>
        <taxon>Fungi</taxon>
        <taxon>Fungi incertae sedis</taxon>
        <taxon>Mucoromycota</taxon>
        <taxon>Mortierellomycotina</taxon>
        <taxon>Mortierellomycetes</taxon>
        <taxon>Mortierellales</taxon>
        <taxon>Mortierellaceae</taxon>
        <taxon>Lunasporangiospora</taxon>
    </lineage>
</organism>
<feature type="non-terminal residue" evidence="3">
    <location>
        <position position="1"/>
    </location>
</feature>
<dbReference type="AlphaFoldDB" id="A0A9P6FK45"/>
<feature type="region of interest" description="Disordered" evidence="1">
    <location>
        <begin position="183"/>
        <end position="240"/>
    </location>
</feature>
<feature type="region of interest" description="Disordered" evidence="1">
    <location>
        <begin position="108"/>
        <end position="152"/>
    </location>
</feature>
<evidence type="ECO:0000313" key="4">
    <source>
        <dbReference type="Proteomes" id="UP000780801"/>
    </source>
</evidence>
<feature type="compositionally biased region" description="Acidic residues" evidence="1">
    <location>
        <begin position="212"/>
        <end position="221"/>
    </location>
</feature>
<keyword evidence="2" id="KW-0472">Membrane</keyword>